<protein>
    <submittedName>
        <fullName evidence="1">Uncharacterized protein</fullName>
    </submittedName>
</protein>
<dbReference type="Proteomes" id="UP001482620">
    <property type="component" value="Unassembled WGS sequence"/>
</dbReference>
<organism evidence="1 2">
    <name type="scientific">Ilyodon furcidens</name>
    <name type="common">goldbreast splitfin</name>
    <dbReference type="NCBI Taxonomy" id="33524"/>
    <lineage>
        <taxon>Eukaryota</taxon>
        <taxon>Metazoa</taxon>
        <taxon>Chordata</taxon>
        <taxon>Craniata</taxon>
        <taxon>Vertebrata</taxon>
        <taxon>Euteleostomi</taxon>
        <taxon>Actinopterygii</taxon>
        <taxon>Neopterygii</taxon>
        <taxon>Teleostei</taxon>
        <taxon>Neoteleostei</taxon>
        <taxon>Acanthomorphata</taxon>
        <taxon>Ovalentaria</taxon>
        <taxon>Atherinomorphae</taxon>
        <taxon>Cyprinodontiformes</taxon>
        <taxon>Goodeidae</taxon>
        <taxon>Ilyodon</taxon>
    </lineage>
</organism>
<proteinExistence type="predicted"/>
<sequence length="99" mass="11398">MDLIVAHRVLPDVSHPRFTKTPRWSFFQSQFERTWRDQWLINLTGKEMDSWNPSGSLGFLKVLQSLFGCFFQNNEENGATDGWMASTKHPLLSADLHSG</sequence>
<keyword evidence="2" id="KW-1185">Reference proteome</keyword>
<name>A0ABV0U9V3_9TELE</name>
<dbReference type="EMBL" id="JAHRIQ010062527">
    <property type="protein sequence ID" value="MEQ2241952.1"/>
    <property type="molecule type" value="Genomic_DNA"/>
</dbReference>
<accession>A0ABV0U9V3</accession>
<gene>
    <name evidence="1" type="ORF">ILYODFUR_030656</name>
</gene>
<evidence type="ECO:0000313" key="2">
    <source>
        <dbReference type="Proteomes" id="UP001482620"/>
    </source>
</evidence>
<evidence type="ECO:0000313" key="1">
    <source>
        <dbReference type="EMBL" id="MEQ2241952.1"/>
    </source>
</evidence>
<comment type="caution">
    <text evidence="1">The sequence shown here is derived from an EMBL/GenBank/DDBJ whole genome shotgun (WGS) entry which is preliminary data.</text>
</comment>
<reference evidence="1 2" key="1">
    <citation type="submission" date="2021-06" db="EMBL/GenBank/DDBJ databases">
        <authorList>
            <person name="Palmer J.M."/>
        </authorList>
    </citation>
    <scope>NUCLEOTIDE SEQUENCE [LARGE SCALE GENOMIC DNA]</scope>
    <source>
        <strain evidence="2">if_2019</strain>
        <tissue evidence="1">Muscle</tissue>
    </source>
</reference>